<dbReference type="EMBL" id="BGPR01001587">
    <property type="protein sequence ID" value="GBM57288.1"/>
    <property type="molecule type" value="Genomic_DNA"/>
</dbReference>
<protein>
    <submittedName>
        <fullName evidence="1">Uncharacterized protein</fullName>
    </submittedName>
</protein>
<dbReference type="Proteomes" id="UP000499080">
    <property type="component" value="Unassembled WGS sequence"/>
</dbReference>
<accession>A0A4Y2GXQ3</accession>
<sequence length="107" mass="12469">MQKTLRRLIDSKRLMHSQVEGPTMIRSYLDRLPLECIIQLINKVFQYPRLAGIYQLFIQASSVLGSLISSGMNRVASPRNFEYKLIEGLEIECSEYGALSHQRMQWY</sequence>
<keyword evidence="2" id="KW-1185">Reference proteome</keyword>
<organism evidence="1 2">
    <name type="scientific">Araneus ventricosus</name>
    <name type="common">Orbweaver spider</name>
    <name type="synonym">Epeira ventricosa</name>
    <dbReference type="NCBI Taxonomy" id="182803"/>
    <lineage>
        <taxon>Eukaryota</taxon>
        <taxon>Metazoa</taxon>
        <taxon>Ecdysozoa</taxon>
        <taxon>Arthropoda</taxon>
        <taxon>Chelicerata</taxon>
        <taxon>Arachnida</taxon>
        <taxon>Araneae</taxon>
        <taxon>Araneomorphae</taxon>
        <taxon>Entelegynae</taxon>
        <taxon>Araneoidea</taxon>
        <taxon>Araneidae</taxon>
        <taxon>Araneus</taxon>
    </lineage>
</organism>
<evidence type="ECO:0000313" key="1">
    <source>
        <dbReference type="EMBL" id="GBM57288.1"/>
    </source>
</evidence>
<name>A0A4Y2GXQ3_ARAVE</name>
<reference evidence="1 2" key="1">
    <citation type="journal article" date="2019" name="Sci. Rep.">
        <title>Orb-weaving spider Araneus ventricosus genome elucidates the spidroin gene catalogue.</title>
        <authorList>
            <person name="Kono N."/>
            <person name="Nakamura H."/>
            <person name="Ohtoshi R."/>
            <person name="Moran D.A.P."/>
            <person name="Shinohara A."/>
            <person name="Yoshida Y."/>
            <person name="Fujiwara M."/>
            <person name="Mori M."/>
            <person name="Tomita M."/>
            <person name="Arakawa K."/>
        </authorList>
    </citation>
    <scope>NUCLEOTIDE SEQUENCE [LARGE SCALE GENOMIC DNA]</scope>
</reference>
<dbReference type="AlphaFoldDB" id="A0A4Y2GXQ3"/>
<proteinExistence type="predicted"/>
<comment type="caution">
    <text evidence="1">The sequence shown here is derived from an EMBL/GenBank/DDBJ whole genome shotgun (WGS) entry which is preliminary data.</text>
</comment>
<evidence type="ECO:0000313" key="2">
    <source>
        <dbReference type="Proteomes" id="UP000499080"/>
    </source>
</evidence>
<gene>
    <name evidence="1" type="ORF">AVEN_115613_1</name>
</gene>